<dbReference type="Gene3D" id="3.40.50.300">
    <property type="entry name" value="P-loop containing nucleotide triphosphate hydrolases"/>
    <property type="match status" value="2"/>
</dbReference>
<dbReference type="SUPFAM" id="SSF52540">
    <property type="entry name" value="P-loop containing nucleoside triphosphate hydrolases"/>
    <property type="match status" value="1"/>
</dbReference>
<organism evidence="4 5">
    <name type="scientific">Fusarium pseudocircinatum</name>
    <dbReference type="NCBI Taxonomy" id="56676"/>
    <lineage>
        <taxon>Eukaryota</taxon>
        <taxon>Fungi</taxon>
        <taxon>Dikarya</taxon>
        <taxon>Ascomycota</taxon>
        <taxon>Pezizomycotina</taxon>
        <taxon>Sordariomycetes</taxon>
        <taxon>Hypocreomycetidae</taxon>
        <taxon>Hypocreales</taxon>
        <taxon>Nectriaceae</taxon>
        <taxon>Fusarium</taxon>
        <taxon>Fusarium fujikuroi species complex</taxon>
    </lineage>
</organism>
<dbReference type="PANTHER" id="PTHR46411">
    <property type="entry name" value="FAMILY ATPASE, PUTATIVE-RELATED"/>
    <property type="match status" value="1"/>
</dbReference>
<name>A0A8H5KID4_9HYPO</name>
<evidence type="ECO:0000259" key="3">
    <source>
        <dbReference type="Pfam" id="PF23232"/>
    </source>
</evidence>
<reference evidence="4 5" key="1">
    <citation type="submission" date="2020-05" db="EMBL/GenBank/DDBJ databases">
        <title>Identification and distribution of gene clusters putatively required for synthesis of sphingolipid metabolism inhibitors in phylogenetically diverse species of the filamentous fungus Fusarium.</title>
        <authorList>
            <person name="Kim H.-S."/>
            <person name="Busman M."/>
            <person name="Brown D.W."/>
            <person name="Divon H."/>
            <person name="Uhlig S."/>
            <person name="Proctor R.H."/>
        </authorList>
    </citation>
    <scope>NUCLEOTIDE SEQUENCE [LARGE SCALE GENOMIC DNA]</scope>
    <source>
        <strain evidence="4 5">NRRL 36939</strain>
    </source>
</reference>
<keyword evidence="5" id="KW-1185">Reference proteome</keyword>
<sequence length="979" mass="111940">MSEMSFSDHEPLSDRSPSEPDEQESSQDPTEYDGDSEVDGGVLFIRSTISQDDTKDKESKGRDMLVQLNKQFNSGELLLQSGKHFQGPELRPPARSIPTYPAYTGPAVPPLQTGVLGGLPPPPQPFSQPLSASSRHFPPLPFMVGQKPSHKVDRKAEWRQSLLDKTGIAEDSAKNDSQSHENKKSSSWSQNAVTVNERDSMRSLELPMRSNPTNRIGQATINHEAATDPSVQKSIPLACGLAESISYIAQRHLGIDTLDNSTEAAKLNGYLLDTIELLERQISYLRARDDESDSGSNDDPTMNENGSGKLFKISNGTAKTDPDSKEGQMQCSQILHRIFCSDPQHYHSNALFEDEPVFVDDQWFGRKTPTTKKITTGKKVLKGEIPIPNLSSYVTQHPFICFIIFKEHTCASDDKKTKQPERQERASPRSEKLLIVSPILIKALEKDAEFSPWCQPLSSQPTYSWEYTRNLSREMDAPYDFLFHHRKRLAILEKESDTYSTVLAPLREFLEQNYEKEYQTAEDLFQRGRVTPLHMGKLFKPNQMVIEHIEDSHSPQAYVLNAKPSMEKGGLAFKGWSWQYIGSKLRRKSWRGVLALLSDEEIGITELRIHPARFAHEHLRHKIESRGRRFWDMRDRQFSIYNGYDWNQEHSYVNARFMIDMSTYHKMHRHSSLDMTHFSSPNDSQQSGKFDTWRVSIDKNETLSTELMMLLPPMIYGFNIVQKRWVKINVEQVKPMEWNKKAFDRLVLDGNSKELIYALVNVQASKDKMIDDIIPGKGNGLIILLHGSPGTGKTLTAESVAEIAEKPLYRVTCVLLMDEADVFLEERSMADLQRNSLVSVFLRILEYYEGILILTSNRVGTFDEAFKSRIQVAIHYDRLTKASRRKIWENFFEMLKDSKEDFDASGLESRLDVLAAEEMNGRQIRNALLTARQLAKHRKKRLDWEELSHVMRSSAAFNKYLKSVKGHTDDQWAREEGIR</sequence>
<dbReference type="AlphaFoldDB" id="A0A8H5KID4"/>
<dbReference type="Proteomes" id="UP000546213">
    <property type="component" value="Unassembled WGS sequence"/>
</dbReference>
<feature type="region of interest" description="Disordered" evidence="1">
    <location>
        <begin position="166"/>
        <end position="201"/>
    </location>
</feature>
<evidence type="ECO:0000259" key="2">
    <source>
        <dbReference type="Pfam" id="PF00004"/>
    </source>
</evidence>
<feature type="compositionally biased region" description="Basic and acidic residues" evidence="1">
    <location>
        <begin position="1"/>
        <end position="18"/>
    </location>
</feature>
<feature type="compositionally biased region" description="Polar residues" evidence="1">
    <location>
        <begin position="185"/>
        <end position="194"/>
    </location>
</feature>
<dbReference type="GO" id="GO:0005524">
    <property type="term" value="F:ATP binding"/>
    <property type="evidence" value="ECO:0007669"/>
    <property type="project" value="InterPro"/>
</dbReference>
<feature type="compositionally biased region" description="Basic and acidic residues" evidence="1">
    <location>
        <begin position="52"/>
        <end position="63"/>
    </location>
</feature>
<evidence type="ECO:0000313" key="4">
    <source>
        <dbReference type="EMBL" id="KAF5573752.1"/>
    </source>
</evidence>
<feature type="domain" description="ATPase AAA-type core" evidence="2">
    <location>
        <begin position="812"/>
        <end position="875"/>
    </location>
</feature>
<evidence type="ECO:0000256" key="1">
    <source>
        <dbReference type="SAM" id="MobiDB-lite"/>
    </source>
</evidence>
<dbReference type="InterPro" id="IPR003959">
    <property type="entry name" value="ATPase_AAA_core"/>
</dbReference>
<feature type="region of interest" description="Disordered" evidence="1">
    <location>
        <begin position="288"/>
        <end position="326"/>
    </location>
</feature>
<accession>A0A8H5KID4</accession>
<feature type="compositionally biased region" description="Basic and acidic residues" evidence="1">
    <location>
        <begin position="167"/>
        <end position="184"/>
    </location>
</feature>
<dbReference type="InterPro" id="IPR027417">
    <property type="entry name" value="P-loop_NTPase"/>
</dbReference>
<gene>
    <name evidence="4" type="ORF">FPCIR_13861</name>
</gene>
<dbReference type="Pfam" id="PF00004">
    <property type="entry name" value="AAA"/>
    <property type="match status" value="1"/>
</dbReference>
<feature type="compositionally biased region" description="Acidic residues" evidence="1">
    <location>
        <begin position="19"/>
        <end position="38"/>
    </location>
</feature>
<comment type="caution">
    <text evidence="4">The sequence shown here is derived from an EMBL/GenBank/DDBJ whole genome shotgun (WGS) entry which is preliminary data.</text>
</comment>
<dbReference type="PANTHER" id="PTHR46411:SF2">
    <property type="entry name" value="AAA+ ATPASE DOMAIN-CONTAINING PROTEIN"/>
    <property type="match status" value="1"/>
</dbReference>
<dbReference type="GO" id="GO:0016887">
    <property type="term" value="F:ATP hydrolysis activity"/>
    <property type="evidence" value="ECO:0007669"/>
    <property type="project" value="InterPro"/>
</dbReference>
<feature type="region of interest" description="Disordered" evidence="1">
    <location>
        <begin position="1"/>
        <end position="63"/>
    </location>
</feature>
<protein>
    <submittedName>
        <fullName evidence="4">AAA family ATPase</fullName>
    </submittedName>
</protein>
<feature type="domain" description="AAA+ ATPase lid" evidence="3">
    <location>
        <begin position="879"/>
        <end position="966"/>
    </location>
</feature>
<evidence type="ECO:0000313" key="5">
    <source>
        <dbReference type="Proteomes" id="UP000546213"/>
    </source>
</evidence>
<feature type="compositionally biased region" description="Polar residues" evidence="1">
    <location>
        <begin position="294"/>
        <end position="306"/>
    </location>
</feature>
<dbReference type="OrthoDB" id="10042665at2759"/>
<dbReference type="Pfam" id="PF23232">
    <property type="entry name" value="AAA_lid_13"/>
    <property type="match status" value="1"/>
</dbReference>
<dbReference type="InterPro" id="IPR056599">
    <property type="entry name" value="AAA_lid_fung"/>
</dbReference>
<dbReference type="EMBL" id="JAAOAS010000578">
    <property type="protein sequence ID" value="KAF5573752.1"/>
    <property type="molecule type" value="Genomic_DNA"/>
</dbReference>
<proteinExistence type="predicted"/>